<evidence type="ECO:0000256" key="1">
    <source>
        <dbReference type="SAM" id="SignalP"/>
    </source>
</evidence>
<dbReference type="Gene3D" id="3.10.620.30">
    <property type="match status" value="1"/>
</dbReference>
<evidence type="ECO:0000259" key="2">
    <source>
        <dbReference type="SMART" id="SM00460"/>
    </source>
</evidence>
<accession>A0A7X0RMZ9</accession>
<dbReference type="SUPFAM" id="SSF54001">
    <property type="entry name" value="Cysteine proteinases"/>
    <property type="match status" value="1"/>
</dbReference>
<gene>
    <name evidence="3" type="ORF">H7C19_07435</name>
</gene>
<evidence type="ECO:0000313" key="3">
    <source>
        <dbReference type="EMBL" id="MBB6670518.1"/>
    </source>
</evidence>
<evidence type="ECO:0000313" key="4">
    <source>
        <dbReference type="Proteomes" id="UP000547209"/>
    </source>
</evidence>
<name>A0A7X0RMZ9_9BACL</name>
<feature type="signal peptide" evidence="1">
    <location>
        <begin position="1"/>
        <end position="19"/>
    </location>
</feature>
<dbReference type="PANTHER" id="PTHR33490">
    <property type="entry name" value="BLR5614 PROTEIN-RELATED"/>
    <property type="match status" value="1"/>
</dbReference>
<dbReference type="SMART" id="SM00460">
    <property type="entry name" value="TGc"/>
    <property type="match status" value="1"/>
</dbReference>
<feature type="chain" id="PRO_5038471817" evidence="1">
    <location>
        <begin position="20"/>
        <end position="264"/>
    </location>
</feature>
<dbReference type="InterPro" id="IPR038765">
    <property type="entry name" value="Papain-like_cys_pep_sf"/>
</dbReference>
<protein>
    <submittedName>
        <fullName evidence="3">Transglutaminase domain-containing protein</fullName>
    </submittedName>
</protein>
<dbReference type="Proteomes" id="UP000547209">
    <property type="component" value="Unassembled WGS sequence"/>
</dbReference>
<dbReference type="AlphaFoldDB" id="A0A7X0RMZ9"/>
<dbReference type="Pfam" id="PF01841">
    <property type="entry name" value="Transglut_core"/>
    <property type="match status" value="1"/>
</dbReference>
<keyword evidence="4" id="KW-1185">Reference proteome</keyword>
<dbReference type="RefSeq" id="WP_185141960.1">
    <property type="nucleotide sequence ID" value="NZ_JACJVP010000008.1"/>
</dbReference>
<proteinExistence type="predicted"/>
<dbReference type="InterPro" id="IPR002931">
    <property type="entry name" value="Transglutaminase-like"/>
</dbReference>
<reference evidence="3 4" key="1">
    <citation type="submission" date="2020-08" db="EMBL/GenBank/DDBJ databases">
        <title>Cohnella phylogeny.</title>
        <authorList>
            <person name="Dunlap C."/>
        </authorList>
    </citation>
    <scope>NUCLEOTIDE SEQUENCE [LARGE SCALE GENOMIC DNA]</scope>
    <source>
        <strain evidence="3 4">DSM 28246</strain>
    </source>
</reference>
<organism evidence="3 4">
    <name type="scientific">Cohnella nanjingensis</name>
    <dbReference type="NCBI Taxonomy" id="1387779"/>
    <lineage>
        <taxon>Bacteria</taxon>
        <taxon>Bacillati</taxon>
        <taxon>Bacillota</taxon>
        <taxon>Bacilli</taxon>
        <taxon>Bacillales</taxon>
        <taxon>Paenibacillaceae</taxon>
        <taxon>Cohnella</taxon>
    </lineage>
</organism>
<comment type="caution">
    <text evidence="3">The sequence shown here is derived from an EMBL/GenBank/DDBJ whole genome shotgun (WGS) entry which is preliminary data.</text>
</comment>
<keyword evidence="1" id="KW-0732">Signal</keyword>
<feature type="domain" description="Transglutaminase-like" evidence="2">
    <location>
        <begin position="179"/>
        <end position="238"/>
    </location>
</feature>
<dbReference type="EMBL" id="JACJVP010000008">
    <property type="protein sequence ID" value="MBB6670518.1"/>
    <property type="molecule type" value="Genomic_DNA"/>
</dbReference>
<dbReference type="PANTHER" id="PTHR33490:SF3">
    <property type="entry name" value="CONSERVED INTEGRAL MEMBRANE PROTEIN"/>
    <property type="match status" value="1"/>
</dbReference>
<sequence>MFKKPAILLFAAAISLAFATERTEAASTTIDQGLLDKGVIKVDYTPSNQAKAIVRISKDNATFDYALSQGAQYPLQLGNGSYTVLIAEAVSGSKYKVVSQDQIDLQMADETEVFKQSNPIIQWDETTKAVVKAKQLTKSAKTDKEKVKAVYGFVTKTFTYDEAKAKTVAPGYIPNLDKVYKASKGICYDFASTFAAMTRSVGIPTKLVIGKEKNHPDILHAWNEVYLQDQWVVVDTTYDAARVQAGQTPAIFKDAANYKGTKVY</sequence>